<dbReference type="InterPro" id="IPR018034">
    <property type="entry name" value="Kri1"/>
</dbReference>
<keyword evidence="2" id="KW-0175">Coiled coil</keyword>
<dbReference type="EnsemblPlants" id="AUR62029295-RA">
    <property type="protein sequence ID" value="AUR62029295-RA:cds"/>
    <property type="gene ID" value="AUR62029295"/>
</dbReference>
<comment type="similarity">
    <text evidence="1">Belongs to the KRI1 family.</text>
</comment>
<feature type="region of interest" description="Disordered" evidence="3">
    <location>
        <begin position="235"/>
        <end position="256"/>
    </location>
</feature>
<evidence type="ECO:0000256" key="2">
    <source>
        <dbReference type="SAM" id="Coils"/>
    </source>
</evidence>
<evidence type="ECO:0000256" key="3">
    <source>
        <dbReference type="SAM" id="MobiDB-lite"/>
    </source>
</evidence>
<keyword evidence="6" id="KW-1185">Reference proteome</keyword>
<evidence type="ECO:0000256" key="1">
    <source>
        <dbReference type="ARBA" id="ARBA00007473"/>
    </source>
</evidence>
<dbReference type="GO" id="GO:0000447">
    <property type="term" value="P:endonucleolytic cleavage in ITS1 to separate SSU-rRNA from 5.8S rRNA and LSU-rRNA from tricistronic rRNA transcript (SSU-rRNA, 5.8S rRNA, LSU-rRNA)"/>
    <property type="evidence" value="ECO:0007669"/>
    <property type="project" value="TreeGrafter"/>
</dbReference>
<organism evidence="5 6">
    <name type="scientific">Chenopodium quinoa</name>
    <name type="common">Quinoa</name>
    <dbReference type="NCBI Taxonomy" id="63459"/>
    <lineage>
        <taxon>Eukaryota</taxon>
        <taxon>Viridiplantae</taxon>
        <taxon>Streptophyta</taxon>
        <taxon>Embryophyta</taxon>
        <taxon>Tracheophyta</taxon>
        <taxon>Spermatophyta</taxon>
        <taxon>Magnoliopsida</taxon>
        <taxon>eudicotyledons</taxon>
        <taxon>Gunneridae</taxon>
        <taxon>Pentapetalae</taxon>
        <taxon>Caryophyllales</taxon>
        <taxon>Chenopodiaceae</taxon>
        <taxon>Chenopodioideae</taxon>
        <taxon>Atripliceae</taxon>
        <taxon>Chenopodium</taxon>
    </lineage>
</organism>
<dbReference type="PANTHER" id="PTHR14490:SF5">
    <property type="entry name" value="PROTEIN KRI1 HOMOLOG"/>
    <property type="match status" value="1"/>
</dbReference>
<dbReference type="InterPro" id="IPR024626">
    <property type="entry name" value="Kri1-like_C"/>
</dbReference>
<dbReference type="GO" id="GO:0030686">
    <property type="term" value="C:90S preribosome"/>
    <property type="evidence" value="ECO:0007669"/>
    <property type="project" value="TreeGrafter"/>
</dbReference>
<feature type="compositionally biased region" description="Basic and acidic residues" evidence="3">
    <location>
        <begin position="382"/>
        <end position="397"/>
    </location>
</feature>
<evidence type="ECO:0000259" key="4">
    <source>
        <dbReference type="Pfam" id="PF12936"/>
    </source>
</evidence>
<dbReference type="Proteomes" id="UP000596660">
    <property type="component" value="Unplaced"/>
</dbReference>
<feature type="compositionally biased region" description="Acidic residues" evidence="3">
    <location>
        <begin position="235"/>
        <end position="249"/>
    </location>
</feature>
<evidence type="ECO:0000313" key="6">
    <source>
        <dbReference type="Proteomes" id="UP000596660"/>
    </source>
</evidence>
<evidence type="ECO:0000313" key="5">
    <source>
        <dbReference type="EnsemblPlants" id="AUR62029295-RA:cds"/>
    </source>
</evidence>
<feature type="compositionally biased region" description="Acidic residues" evidence="3">
    <location>
        <begin position="55"/>
        <end position="67"/>
    </location>
</feature>
<dbReference type="Pfam" id="PF05178">
    <property type="entry name" value="Kri1"/>
    <property type="match status" value="1"/>
</dbReference>
<dbReference type="PANTHER" id="PTHR14490">
    <property type="entry name" value="ZINC FINGER, ZZ TYPE"/>
    <property type="match status" value="1"/>
</dbReference>
<feature type="region of interest" description="Disordered" evidence="3">
    <location>
        <begin position="370"/>
        <end position="449"/>
    </location>
</feature>
<dbReference type="Pfam" id="PF12936">
    <property type="entry name" value="Kri1_C"/>
    <property type="match status" value="1"/>
</dbReference>
<feature type="coiled-coil region" evidence="2">
    <location>
        <begin position="149"/>
        <end position="191"/>
    </location>
</feature>
<feature type="domain" description="Kri1-like C-terminal" evidence="4">
    <location>
        <begin position="291"/>
        <end position="362"/>
    </location>
</feature>
<reference evidence="5" key="1">
    <citation type="journal article" date="2017" name="Nature">
        <title>The genome of Chenopodium quinoa.</title>
        <authorList>
            <person name="Jarvis D.E."/>
            <person name="Ho Y.S."/>
            <person name="Lightfoot D.J."/>
            <person name="Schmoeckel S.M."/>
            <person name="Li B."/>
            <person name="Borm T.J.A."/>
            <person name="Ohyanagi H."/>
            <person name="Mineta K."/>
            <person name="Michell C.T."/>
            <person name="Saber N."/>
            <person name="Kharbatia N.M."/>
            <person name="Rupper R.R."/>
            <person name="Sharp A.R."/>
            <person name="Dally N."/>
            <person name="Boughton B.A."/>
            <person name="Woo Y.H."/>
            <person name="Gao G."/>
            <person name="Schijlen E.G.W.M."/>
            <person name="Guo X."/>
            <person name="Momin A.A."/>
            <person name="Negrao S."/>
            <person name="Al-Babili S."/>
            <person name="Gehring C."/>
            <person name="Roessner U."/>
            <person name="Jung C."/>
            <person name="Murphy K."/>
            <person name="Arold S.T."/>
            <person name="Gojobori T."/>
            <person name="van der Linden C.G."/>
            <person name="van Loo E.N."/>
            <person name="Jellen E.N."/>
            <person name="Maughan P.J."/>
            <person name="Tester M."/>
        </authorList>
    </citation>
    <scope>NUCLEOTIDE SEQUENCE [LARGE SCALE GENOMIC DNA]</scope>
    <source>
        <strain evidence="5">cv. PI 614886</strain>
    </source>
</reference>
<name>A0A803MH43_CHEQI</name>
<dbReference type="AlphaFoldDB" id="A0A803MH43"/>
<feature type="compositionally biased region" description="Basic residues" evidence="3">
    <location>
        <begin position="416"/>
        <end position="425"/>
    </location>
</feature>
<proteinExistence type="inferred from homology"/>
<feature type="region of interest" description="Disordered" evidence="3">
    <location>
        <begin position="32"/>
        <end position="68"/>
    </location>
</feature>
<feature type="compositionally biased region" description="Basic and acidic residues" evidence="3">
    <location>
        <begin position="32"/>
        <end position="49"/>
    </location>
</feature>
<sequence>MKKLFDDVDDDDIEKISKIEVDKEFAKRYEHNKKREELQKLEEMEKKGLVPDSGSDSESDTDSDSEVVDVVKAAKEERKLLEALMKGKLWIDNDKGKSKVNMDDLAGLSDDEEAIEKQEEYEKGFNFRFEENASDRVLGHSRFVDGSVRKETNARKNQRERKKERLAQAEIERQEEVKRLKNLKRKEIQEKLSKIKEIAGIDKDIPLDEDDLEEDFDPEKFDKKMKAAFGDRYYEEEDVDPEFGNESESDLEKPDFKKEDELLGLPEDWDVTKSSDGFLAERERLKTLDKKLEEELYKLDYEDSIGDLKTRFKYREVKPSKYGLTAADILMLDEQELNQYVSLKKLATYREKEWKVPQIQKKMFFEKIVNDKMNQKKRKRRDNGDVRETNNEKESVDAGKAQSEEPSVDESQLSRAARRRRRMKEKKLPESRLVAYGKVPSSSKNKSKS</sequence>
<reference evidence="5" key="2">
    <citation type="submission" date="2021-03" db="UniProtKB">
        <authorList>
            <consortium name="EnsemblPlants"/>
        </authorList>
    </citation>
    <scope>IDENTIFICATION</scope>
</reference>
<dbReference type="GO" id="GO:0005730">
    <property type="term" value="C:nucleolus"/>
    <property type="evidence" value="ECO:0007669"/>
    <property type="project" value="TreeGrafter"/>
</dbReference>
<accession>A0A803MH43</accession>
<protein>
    <recommendedName>
        <fullName evidence="4">Kri1-like C-terminal domain-containing protein</fullName>
    </recommendedName>
</protein>
<dbReference type="OMA" id="FEYVEMP"/>
<dbReference type="Gramene" id="AUR62029295-RA">
    <property type="protein sequence ID" value="AUR62029295-RA:cds"/>
    <property type="gene ID" value="AUR62029295"/>
</dbReference>